<reference evidence="2" key="1">
    <citation type="journal article" date="2010" name="PLoS ONE">
        <title>The complete genome sequence of Cupriavidus metallidurans strain CH34, a master survivalist in harsh and anthropogenic environments.</title>
        <authorList>
            <person name="Janssen P.J."/>
            <person name="Van Houdt R."/>
            <person name="Moors H."/>
            <person name="Monsieurs P."/>
            <person name="Morin N."/>
            <person name="Michaux A."/>
            <person name="Benotmane M.A."/>
            <person name="Leys N."/>
            <person name="Vallaeys T."/>
            <person name="Lapidus A."/>
            <person name="Monchy S."/>
            <person name="Medigue C."/>
            <person name="Taghavi S."/>
            <person name="McCorkle S."/>
            <person name="Dunn J."/>
            <person name="van der Lelie D."/>
            <person name="Mergeay M."/>
        </authorList>
    </citation>
    <scope>NUCLEOTIDE SEQUENCE [LARGE SCALE GENOMIC DNA]</scope>
    <source>
        <strain evidence="2">ATCC 43123 / DSM 2839 / NBRC 102507 / CH34</strain>
    </source>
</reference>
<protein>
    <submittedName>
        <fullName evidence="1">Uncharacterized protein</fullName>
    </submittedName>
</protein>
<keyword evidence="2" id="KW-1185">Reference proteome</keyword>
<dbReference type="KEGG" id="rme:Rmet_4217"/>
<dbReference type="AlphaFoldDB" id="Q1LFJ2"/>
<keyword evidence="1" id="KW-0614">Plasmid</keyword>
<proteinExistence type="predicted"/>
<dbReference type="Proteomes" id="UP000002429">
    <property type="component" value="Plasmid megaplasmid"/>
</dbReference>
<geneLocation type="plasmid" evidence="1 2">
    <name>megaplasmid</name>
</geneLocation>
<sequence length="215" mass="22638">MGFLSYGKDSKNKMYREVAMTPDFNVQVRRVASAMLLPWCAACAYPEVHSQACLSGVDVYEDVAYDTGASRVTFSGSDTGTGEPCSDTIAGHGGFWVASFDRTAPPPAEPGAVVDTSTVVEATVIGGEWHWWQADGTLQSGDVMGGQVIRPAEPGGSVGICTNGAAMIAVTLSVHQQYPGSGTFEGCLDDTGVDTTMPWIVHPPSIRGSLRMNSP</sequence>
<name>Q1LFJ2_CUPMC</name>
<dbReference type="HOGENOM" id="CLU_1282351_0_0_4"/>
<gene>
    <name evidence="1" type="ordered locus">Rmet_4217</name>
</gene>
<evidence type="ECO:0000313" key="1">
    <source>
        <dbReference type="EMBL" id="ABF11084.1"/>
    </source>
</evidence>
<dbReference type="EMBL" id="CP000353">
    <property type="protein sequence ID" value="ABF11084.1"/>
    <property type="molecule type" value="Genomic_DNA"/>
</dbReference>
<accession>Q1LFJ2</accession>
<organism evidence="1 2">
    <name type="scientific">Cupriavidus metallidurans (strain ATCC 43123 / DSM 2839 / NBRC 102507 / CH34)</name>
    <name type="common">Ralstonia metallidurans</name>
    <dbReference type="NCBI Taxonomy" id="266264"/>
    <lineage>
        <taxon>Bacteria</taxon>
        <taxon>Pseudomonadati</taxon>
        <taxon>Pseudomonadota</taxon>
        <taxon>Betaproteobacteria</taxon>
        <taxon>Burkholderiales</taxon>
        <taxon>Burkholderiaceae</taxon>
        <taxon>Cupriavidus</taxon>
    </lineage>
</organism>
<evidence type="ECO:0000313" key="2">
    <source>
        <dbReference type="Proteomes" id="UP000002429"/>
    </source>
</evidence>